<accession>A0A286D4E0</accession>
<comment type="function">
    <text evidence="6">Part of the outer membrane protein assembly complex, which is involved in assembly and insertion of beta-barrel proteins into the outer membrane.</text>
</comment>
<keyword evidence="4 6" id="KW-0998">Cell outer membrane</keyword>
<evidence type="ECO:0000313" key="8">
    <source>
        <dbReference type="EMBL" id="SOD53517.1"/>
    </source>
</evidence>
<evidence type="ECO:0000313" key="9">
    <source>
        <dbReference type="Proteomes" id="UP000219374"/>
    </source>
</evidence>
<keyword evidence="2 6" id="KW-0472">Membrane</keyword>
<dbReference type="Proteomes" id="UP000219374">
    <property type="component" value="Unassembled WGS sequence"/>
</dbReference>
<comment type="similarity">
    <text evidence="6">Belongs to the BamD family.</text>
</comment>
<dbReference type="Pfam" id="PF13525">
    <property type="entry name" value="YfiO"/>
    <property type="match status" value="1"/>
</dbReference>
<dbReference type="OrthoDB" id="9779191at2"/>
<sequence>MTQRVSTRFTAPARLLALMLVIAVTGTGCGKIFKRDKSAEENLPVEAIYEKAHASMMNGNWDRAEINFRRLIAQYPYGPYTEQALMETAYAQYKAGKLDDTVSTIDRFIRTYPTHRNIPYMYYLRGLANSGRDTVFLQRVWRLDPSRRDLATPMQGYNDLSIVAERYPNSRYAGDARQRMVALRNQFAQHDLDTAVYYLRRGAWVSAATRARYLLETYPQSAHQNDAVAVLAETYTHLGNDTLAADARRVLQLNDPQHPWLAGKWPDYPWQVRKLNPFAGERSINTTDRRRDD</sequence>
<keyword evidence="3 6" id="KW-0564">Palmitate</keyword>
<feature type="domain" description="Outer membrane lipoprotein BamD-like" evidence="7">
    <location>
        <begin position="44"/>
        <end position="247"/>
    </location>
</feature>
<dbReference type="GO" id="GO:0051205">
    <property type="term" value="P:protein insertion into membrane"/>
    <property type="evidence" value="ECO:0007669"/>
    <property type="project" value="UniProtKB-UniRule"/>
</dbReference>
<dbReference type="PANTHER" id="PTHR37423">
    <property type="entry name" value="SOLUBLE LYTIC MUREIN TRANSGLYCOSYLASE-RELATED"/>
    <property type="match status" value="1"/>
</dbReference>
<evidence type="ECO:0000256" key="5">
    <source>
        <dbReference type="ARBA" id="ARBA00023288"/>
    </source>
</evidence>
<dbReference type="NCBIfam" id="TIGR03302">
    <property type="entry name" value="OM_YfiO"/>
    <property type="match status" value="1"/>
</dbReference>
<keyword evidence="9" id="KW-1185">Reference proteome</keyword>
<evidence type="ECO:0000259" key="7">
    <source>
        <dbReference type="Pfam" id="PF13525"/>
    </source>
</evidence>
<keyword evidence="5 6" id="KW-0449">Lipoprotein</keyword>
<dbReference type="PROSITE" id="PS51257">
    <property type="entry name" value="PROKAR_LIPOPROTEIN"/>
    <property type="match status" value="1"/>
</dbReference>
<comment type="subcellular location">
    <subcellularLocation>
        <location evidence="6">Cell outer membrane</location>
        <topology evidence="6">Lipid-anchor</topology>
    </subcellularLocation>
</comment>
<organism evidence="8 9">
    <name type="scientific">Pseudoxanthomonas wuyuanensis</name>
    <dbReference type="NCBI Taxonomy" id="1073196"/>
    <lineage>
        <taxon>Bacteria</taxon>
        <taxon>Pseudomonadati</taxon>
        <taxon>Pseudomonadota</taxon>
        <taxon>Gammaproteobacteria</taxon>
        <taxon>Lysobacterales</taxon>
        <taxon>Lysobacteraceae</taxon>
        <taxon>Pseudoxanthomonas</taxon>
    </lineage>
</organism>
<comment type="subunit">
    <text evidence="6">Part of the Bam complex.</text>
</comment>
<evidence type="ECO:0000256" key="2">
    <source>
        <dbReference type="ARBA" id="ARBA00023136"/>
    </source>
</evidence>
<dbReference type="GO" id="GO:0043165">
    <property type="term" value="P:Gram-negative-bacterium-type cell outer membrane assembly"/>
    <property type="evidence" value="ECO:0007669"/>
    <property type="project" value="UniProtKB-UniRule"/>
</dbReference>
<keyword evidence="1 6" id="KW-0732">Signal</keyword>
<dbReference type="HAMAP" id="MF_00922">
    <property type="entry name" value="OM_assembly_BamD"/>
    <property type="match status" value="1"/>
</dbReference>
<gene>
    <name evidence="6" type="primary">bamD</name>
    <name evidence="8" type="ORF">SAMN06296416_102450</name>
</gene>
<evidence type="ECO:0000256" key="4">
    <source>
        <dbReference type="ARBA" id="ARBA00023237"/>
    </source>
</evidence>
<dbReference type="RefSeq" id="WP_097121196.1">
    <property type="nucleotide sequence ID" value="NZ_OCND01000002.1"/>
</dbReference>
<dbReference type="SUPFAM" id="SSF48452">
    <property type="entry name" value="TPR-like"/>
    <property type="match status" value="1"/>
</dbReference>
<dbReference type="CDD" id="cd15830">
    <property type="entry name" value="BamD"/>
    <property type="match status" value="1"/>
</dbReference>
<dbReference type="PANTHER" id="PTHR37423:SF1">
    <property type="entry name" value="OUTER MEMBRANE PROTEIN ASSEMBLY FACTOR BAMD"/>
    <property type="match status" value="1"/>
</dbReference>
<evidence type="ECO:0000256" key="6">
    <source>
        <dbReference type="HAMAP-Rule" id="MF_00922"/>
    </source>
</evidence>
<protein>
    <recommendedName>
        <fullName evidence="6">Outer membrane protein assembly factor BamD</fullName>
    </recommendedName>
</protein>
<dbReference type="GO" id="GO:1990063">
    <property type="term" value="C:Bam protein complex"/>
    <property type="evidence" value="ECO:0007669"/>
    <property type="project" value="TreeGrafter"/>
</dbReference>
<dbReference type="InterPro" id="IPR011990">
    <property type="entry name" value="TPR-like_helical_dom_sf"/>
</dbReference>
<dbReference type="InterPro" id="IPR017689">
    <property type="entry name" value="BamD"/>
</dbReference>
<dbReference type="EMBL" id="OCND01000002">
    <property type="protein sequence ID" value="SOD53517.1"/>
    <property type="molecule type" value="Genomic_DNA"/>
</dbReference>
<evidence type="ECO:0000256" key="3">
    <source>
        <dbReference type="ARBA" id="ARBA00023139"/>
    </source>
</evidence>
<evidence type="ECO:0000256" key="1">
    <source>
        <dbReference type="ARBA" id="ARBA00022729"/>
    </source>
</evidence>
<name>A0A286D4E0_9GAMM</name>
<dbReference type="AlphaFoldDB" id="A0A286D4E0"/>
<dbReference type="Gene3D" id="1.25.40.10">
    <property type="entry name" value="Tetratricopeptide repeat domain"/>
    <property type="match status" value="1"/>
</dbReference>
<reference evidence="8 9" key="1">
    <citation type="submission" date="2017-09" db="EMBL/GenBank/DDBJ databases">
        <authorList>
            <person name="Ehlers B."/>
            <person name="Leendertz F.H."/>
        </authorList>
    </citation>
    <scope>NUCLEOTIDE SEQUENCE [LARGE SCALE GENOMIC DNA]</scope>
    <source>
        <strain evidence="8 9">CGMCC 1.10978</strain>
    </source>
</reference>
<dbReference type="InterPro" id="IPR039565">
    <property type="entry name" value="BamD-like"/>
</dbReference>
<proteinExistence type="inferred from homology"/>